<accession>A0A328DR48</accession>
<evidence type="ECO:0000313" key="2">
    <source>
        <dbReference type="EMBL" id="RAL48155.1"/>
    </source>
</evidence>
<feature type="region of interest" description="Disordered" evidence="1">
    <location>
        <begin position="42"/>
        <end position="70"/>
    </location>
</feature>
<gene>
    <name evidence="2" type="ORF">DM860_005579</name>
</gene>
<dbReference type="EMBL" id="NQVE01000098">
    <property type="protein sequence ID" value="RAL48155.1"/>
    <property type="molecule type" value="Genomic_DNA"/>
</dbReference>
<comment type="caution">
    <text evidence="2">The sequence shown here is derived from an EMBL/GenBank/DDBJ whole genome shotgun (WGS) entry which is preliminary data.</text>
</comment>
<organism evidence="2 3">
    <name type="scientific">Cuscuta australis</name>
    <dbReference type="NCBI Taxonomy" id="267555"/>
    <lineage>
        <taxon>Eukaryota</taxon>
        <taxon>Viridiplantae</taxon>
        <taxon>Streptophyta</taxon>
        <taxon>Embryophyta</taxon>
        <taxon>Tracheophyta</taxon>
        <taxon>Spermatophyta</taxon>
        <taxon>Magnoliopsida</taxon>
        <taxon>eudicotyledons</taxon>
        <taxon>Gunneridae</taxon>
        <taxon>Pentapetalae</taxon>
        <taxon>asterids</taxon>
        <taxon>lamiids</taxon>
        <taxon>Solanales</taxon>
        <taxon>Convolvulaceae</taxon>
        <taxon>Cuscuteae</taxon>
        <taxon>Cuscuta</taxon>
        <taxon>Cuscuta subgen. Grammica</taxon>
        <taxon>Cuscuta sect. Cleistogrammica</taxon>
    </lineage>
</organism>
<sequence length="311" mass="34031">MGRSPKKIELISSGPIAHISDIKLIRTDTTLDLSQKAEKGIIIHTAPPPPPNSRPQQPQNPTSQSSRSSFFTPVTVSGSLESTLLPAKRESDDLQSPKPIGVLAEIHCVFFPERNGCMVFSASILLSTHIEHLNEPTEVKVITRNCHKFSRVLIVCNKDNFKAAKLLNVDYASLAEGADHGLDGGYRGIEAAGPTDGNIKLIRTDTTLDLSQKAEKGIIPCAAAAAAALFPATTPKPYLSVLKLFFTPETDSDTTWLQPQNHSFFKLFPSRLIQIKLFKVMEKTCAFQNITCNLNNATMDEGRLSYESLVT</sequence>
<feature type="compositionally biased region" description="Low complexity" evidence="1">
    <location>
        <begin position="54"/>
        <end position="70"/>
    </location>
</feature>
<evidence type="ECO:0000313" key="3">
    <source>
        <dbReference type="Proteomes" id="UP000249390"/>
    </source>
</evidence>
<keyword evidence="3" id="KW-1185">Reference proteome</keyword>
<reference evidence="2 3" key="1">
    <citation type="submission" date="2018-06" db="EMBL/GenBank/DDBJ databases">
        <title>The Genome of Cuscuta australis (Dodder) Provides Insight into the Evolution of Plant Parasitism.</title>
        <authorList>
            <person name="Liu H."/>
        </authorList>
    </citation>
    <scope>NUCLEOTIDE SEQUENCE [LARGE SCALE GENOMIC DNA]</scope>
    <source>
        <strain evidence="3">cv. Yunnan</strain>
        <tissue evidence="2">Vines</tissue>
    </source>
</reference>
<proteinExistence type="predicted"/>
<dbReference type="Proteomes" id="UP000249390">
    <property type="component" value="Unassembled WGS sequence"/>
</dbReference>
<evidence type="ECO:0000256" key="1">
    <source>
        <dbReference type="SAM" id="MobiDB-lite"/>
    </source>
</evidence>
<dbReference type="PANTHER" id="PTHR34892:SF2">
    <property type="entry name" value="VACUOLAR ATP SYNTHASE CATALYTIC SUBUNIT-RELATED _ V-ATPASE-RELATED _ VACUOLAR PROTON PUMP-LIKE PROTEIN"/>
    <property type="match status" value="1"/>
</dbReference>
<protein>
    <submittedName>
        <fullName evidence="2">Uncharacterized protein</fullName>
    </submittedName>
</protein>
<dbReference type="GO" id="GO:0005773">
    <property type="term" value="C:vacuole"/>
    <property type="evidence" value="ECO:0007669"/>
    <property type="project" value="TreeGrafter"/>
</dbReference>
<dbReference type="PANTHER" id="PTHR34892">
    <property type="entry name" value="VACUOLAR ATP SYNTHASE CATALYTIC SUBUNIT-RELATED / V-ATPASE-RELATED / VACUOLAR PROTON PUMP-LIKE PROTEIN"/>
    <property type="match status" value="1"/>
</dbReference>
<name>A0A328DR48_9ASTE</name>
<dbReference type="AlphaFoldDB" id="A0A328DR48"/>